<gene>
    <name evidence="2" type="ORF">FPZ49_24500</name>
</gene>
<dbReference type="Proteomes" id="UP000317036">
    <property type="component" value="Unassembled WGS sequence"/>
</dbReference>
<evidence type="ECO:0000313" key="2">
    <source>
        <dbReference type="EMBL" id="TVY07307.1"/>
    </source>
</evidence>
<dbReference type="EMBL" id="VNJI01000039">
    <property type="protein sequence ID" value="TVY07307.1"/>
    <property type="molecule type" value="Genomic_DNA"/>
</dbReference>
<comment type="caution">
    <text evidence="2">The sequence shown here is derived from an EMBL/GenBank/DDBJ whole genome shotgun (WGS) entry which is preliminary data.</text>
</comment>
<evidence type="ECO:0000256" key="1">
    <source>
        <dbReference type="SAM" id="MobiDB-lite"/>
    </source>
</evidence>
<sequence length="172" mass="19900">MGLNPIFNSNLQKKSSVPKTHAGSSVPPLIGNPPMLPRLQEPIVHGSSTAFPQDKAAKKSRQVRSDKKDDIKFPVTDAMLEALTRSYRIYKKRHRGELFETGYHTLLLEKALMKDVSMFPEVPYQDTKMYKHVNLVQFYSDKVFELALKWKCSQRKAIFRIMYTLVERNELL</sequence>
<name>A0A559K5D1_9BACL</name>
<reference evidence="2 3" key="1">
    <citation type="submission" date="2019-07" db="EMBL/GenBank/DDBJ databases">
        <authorList>
            <person name="Kim J."/>
        </authorList>
    </citation>
    <scope>NUCLEOTIDE SEQUENCE [LARGE SCALE GENOMIC DNA]</scope>
    <source>
        <strain evidence="2 3">JC52</strain>
    </source>
</reference>
<proteinExistence type="predicted"/>
<accession>A0A559K5D1</accession>
<dbReference type="AlphaFoldDB" id="A0A559K5D1"/>
<feature type="compositionally biased region" description="Polar residues" evidence="1">
    <location>
        <begin position="1"/>
        <end position="18"/>
    </location>
</feature>
<dbReference type="OrthoDB" id="2626990at2"/>
<feature type="region of interest" description="Disordered" evidence="1">
    <location>
        <begin position="1"/>
        <end position="67"/>
    </location>
</feature>
<keyword evidence="3" id="KW-1185">Reference proteome</keyword>
<organism evidence="2 3">
    <name type="scientific">Paenibacillus cremeus</name>
    <dbReference type="NCBI Taxonomy" id="2163881"/>
    <lineage>
        <taxon>Bacteria</taxon>
        <taxon>Bacillati</taxon>
        <taxon>Bacillota</taxon>
        <taxon>Bacilli</taxon>
        <taxon>Bacillales</taxon>
        <taxon>Paenibacillaceae</taxon>
        <taxon>Paenibacillus</taxon>
    </lineage>
</organism>
<dbReference type="RefSeq" id="WP_144851983.1">
    <property type="nucleotide sequence ID" value="NZ_VNJI01000039.1"/>
</dbReference>
<evidence type="ECO:0000313" key="3">
    <source>
        <dbReference type="Proteomes" id="UP000317036"/>
    </source>
</evidence>
<protein>
    <submittedName>
        <fullName evidence="2">Uncharacterized protein</fullName>
    </submittedName>
</protein>